<evidence type="ECO:0000256" key="2">
    <source>
        <dbReference type="ARBA" id="ARBA00022833"/>
    </source>
</evidence>
<keyword evidence="2" id="KW-0862">Zinc</keyword>
<dbReference type="AlphaFoldDB" id="A0A926HLT4"/>
<proteinExistence type="predicted"/>
<dbReference type="GO" id="GO:0046872">
    <property type="term" value="F:metal ion binding"/>
    <property type="evidence" value="ECO:0007669"/>
    <property type="project" value="UniProtKB-KW"/>
</dbReference>
<dbReference type="InterPro" id="IPR049071">
    <property type="entry name" value="MPI_cupin_dom"/>
</dbReference>
<evidence type="ECO:0000313" key="6">
    <source>
        <dbReference type="EMBL" id="MBC8528799.1"/>
    </source>
</evidence>
<dbReference type="EMBL" id="JACRSO010000002">
    <property type="protein sequence ID" value="MBC8528799.1"/>
    <property type="molecule type" value="Genomic_DNA"/>
</dbReference>
<dbReference type="Gene3D" id="2.60.120.10">
    <property type="entry name" value="Jelly Rolls"/>
    <property type="match status" value="2"/>
</dbReference>
<dbReference type="SUPFAM" id="SSF51182">
    <property type="entry name" value="RmlC-like cupins"/>
    <property type="match status" value="1"/>
</dbReference>
<keyword evidence="1" id="KW-0479">Metal-binding</keyword>
<keyword evidence="7" id="KW-1185">Reference proteome</keyword>
<dbReference type="Proteomes" id="UP000654279">
    <property type="component" value="Unassembled WGS sequence"/>
</dbReference>
<feature type="domain" description="Mannose-6-phosphate isomerase cupin" evidence="5">
    <location>
        <begin position="285"/>
        <end position="345"/>
    </location>
</feature>
<dbReference type="CDD" id="cd07010">
    <property type="entry name" value="cupin_PMI_type_I_N_bac"/>
    <property type="match status" value="1"/>
</dbReference>
<dbReference type="PANTHER" id="PTHR42742">
    <property type="entry name" value="TRANSCRIPTIONAL REPRESSOR MPRA"/>
    <property type="match status" value="1"/>
</dbReference>
<evidence type="ECO:0000256" key="4">
    <source>
        <dbReference type="ARBA" id="ARBA00030762"/>
    </source>
</evidence>
<protein>
    <recommendedName>
        <fullName evidence="3">Phosphohexomutase</fullName>
    </recommendedName>
    <alternativeName>
        <fullName evidence="4">Phosphomannose isomerase</fullName>
    </alternativeName>
</protein>
<sequence>MSELYERPIRLVQNRIGRNYLGGRETDRFRGLPQEQCVDDDRPESWVGSTTRVNRLELGEDPNKGMAYAALPGGGQMLLKELIDQAPEQFLGAAHVRRCGADTGVLVKLLDAQHQLGLQCHPDRKDAMKYWNSPYGKEESWYIIGKRTDADEPPYVLLGFKEGASIEEYSKYYFAGDVPSMEKMCHKIPVEVGQMFHVAAGCPHAIGGGCFVIEVQEPSDITLGARRKHFDDPAQEAAFDERTMRCYHYEGASYEENLAKYLVEPEVLQQTPQGRELKLIGRPYTNYFSATRLEVTGRLQPTQTGAFTIAIVLSGSGKLETRAESMQVKQGDEIFLPAGAKDVAWQADGDGLCVICSHPPEIF</sequence>
<comment type="caution">
    <text evidence="6">The sequence shown here is derived from an EMBL/GenBank/DDBJ whole genome shotgun (WGS) entry which is preliminary data.</text>
</comment>
<evidence type="ECO:0000256" key="3">
    <source>
        <dbReference type="ARBA" id="ARBA00029741"/>
    </source>
</evidence>
<evidence type="ECO:0000259" key="5">
    <source>
        <dbReference type="Pfam" id="PF21621"/>
    </source>
</evidence>
<organism evidence="6 7">
    <name type="scientific">Luoshenia tenuis</name>
    <dbReference type="NCBI Taxonomy" id="2763654"/>
    <lineage>
        <taxon>Bacteria</taxon>
        <taxon>Bacillati</taxon>
        <taxon>Bacillota</taxon>
        <taxon>Clostridia</taxon>
        <taxon>Christensenellales</taxon>
        <taxon>Christensenellaceae</taxon>
        <taxon>Luoshenia</taxon>
    </lineage>
</organism>
<accession>A0A926HLT4</accession>
<evidence type="ECO:0000256" key="1">
    <source>
        <dbReference type="ARBA" id="ARBA00022723"/>
    </source>
</evidence>
<evidence type="ECO:0000313" key="7">
    <source>
        <dbReference type="Proteomes" id="UP000654279"/>
    </source>
</evidence>
<dbReference type="PANTHER" id="PTHR42742:SF3">
    <property type="entry name" value="FRUCTOKINASE"/>
    <property type="match status" value="1"/>
</dbReference>
<dbReference type="InterPro" id="IPR011051">
    <property type="entry name" value="RmlC_Cupin_sf"/>
</dbReference>
<dbReference type="RefSeq" id="WP_249284764.1">
    <property type="nucleotide sequence ID" value="NZ_JACRSO010000002.1"/>
</dbReference>
<dbReference type="InterPro" id="IPR014710">
    <property type="entry name" value="RmlC-like_jellyroll"/>
</dbReference>
<dbReference type="InterPro" id="IPR051804">
    <property type="entry name" value="Carb_Metab_Reg_Kinase/Isom"/>
</dbReference>
<gene>
    <name evidence="6" type="ORF">H8699_05070</name>
</gene>
<reference evidence="6" key="1">
    <citation type="submission" date="2020-08" db="EMBL/GenBank/DDBJ databases">
        <title>Genome public.</title>
        <authorList>
            <person name="Liu C."/>
            <person name="Sun Q."/>
        </authorList>
    </citation>
    <scope>NUCLEOTIDE SEQUENCE</scope>
    <source>
        <strain evidence="6">NSJ-44</strain>
    </source>
</reference>
<name>A0A926HLT4_9FIRM</name>
<dbReference type="Pfam" id="PF21621">
    <property type="entry name" value="MPI_cupin_dom"/>
    <property type="match status" value="1"/>
</dbReference>